<dbReference type="Gene3D" id="3.30.70.100">
    <property type="match status" value="1"/>
</dbReference>
<dbReference type="PANTHER" id="PTHR37811">
    <property type="entry name" value="BLL5343 PROTEIN"/>
    <property type="match status" value="1"/>
</dbReference>
<accession>A0A3A3GK11</accession>
<dbReference type="InterPro" id="IPR052936">
    <property type="entry name" value="Jasmonate_Hydroxylase-like"/>
</dbReference>
<dbReference type="InterPro" id="IPR007138">
    <property type="entry name" value="ABM_dom"/>
</dbReference>
<evidence type="ECO:0000313" key="3">
    <source>
        <dbReference type="Proteomes" id="UP000266177"/>
    </source>
</evidence>
<reference evidence="2 3" key="1">
    <citation type="submission" date="2018-09" db="EMBL/GenBank/DDBJ databases">
        <title>Paenibacillus SK2017-BO5.</title>
        <authorList>
            <person name="Piskunova J.V."/>
            <person name="Dubiley S.A."/>
            <person name="Severinov K.V."/>
        </authorList>
    </citation>
    <scope>NUCLEOTIDE SEQUENCE [LARGE SCALE GENOMIC DNA]</scope>
    <source>
        <strain evidence="2 3">BO5</strain>
    </source>
</reference>
<dbReference type="GO" id="GO:0004497">
    <property type="term" value="F:monooxygenase activity"/>
    <property type="evidence" value="ECO:0007669"/>
    <property type="project" value="UniProtKB-KW"/>
</dbReference>
<dbReference type="OrthoDB" id="9798439at2"/>
<sequence length="111" mass="12811">MSGIAQTPQPPYYAVIFTSERTDEDYGYAGMAEEMVKLASVQPGFLGMESARENVGITVSYWDTLEAIQKWKQNERHLIAQRKGMAEWYRTYKTRVCKVERDYGFEAPTLK</sequence>
<evidence type="ECO:0000313" key="2">
    <source>
        <dbReference type="EMBL" id="RJG25187.1"/>
    </source>
</evidence>
<name>A0A3A3GK11_PANTH</name>
<dbReference type="SUPFAM" id="SSF54909">
    <property type="entry name" value="Dimeric alpha+beta barrel"/>
    <property type="match status" value="1"/>
</dbReference>
<dbReference type="Proteomes" id="UP000266177">
    <property type="component" value="Unassembled WGS sequence"/>
</dbReference>
<gene>
    <name evidence="2" type="ORF">DQX05_06935</name>
</gene>
<keyword evidence="2" id="KW-0503">Monooxygenase</keyword>
<proteinExistence type="predicted"/>
<dbReference type="Pfam" id="PF03992">
    <property type="entry name" value="ABM"/>
    <property type="match status" value="1"/>
</dbReference>
<dbReference type="InterPro" id="IPR011008">
    <property type="entry name" value="Dimeric_a/b-barrel"/>
</dbReference>
<dbReference type="RefSeq" id="WP_119792128.1">
    <property type="nucleotide sequence ID" value="NZ_QYZD01000004.1"/>
</dbReference>
<evidence type="ECO:0000259" key="1">
    <source>
        <dbReference type="Pfam" id="PF03992"/>
    </source>
</evidence>
<organism evidence="2 3">
    <name type="scientific">Paenibacillus thiaminolyticus</name>
    <name type="common">Bacillus thiaminolyticus</name>
    <dbReference type="NCBI Taxonomy" id="49283"/>
    <lineage>
        <taxon>Bacteria</taxon>
        <taxon>Bacillati</taxon>
        <taxon>Bacillota</taxon>
        <taxon>Bacilli</taxon>
        <taxon>Bacillales</taxon>
        <taxon>Paenibacillaceae</taxon>
        <taxon>Paenibacillus</taxon>
    </lineage>
</organism>
<protein>
    <submittedName>
        <fullName evidence="2">Antibiotic biosynthesis monooxygenase</fullName>
    </submittedName>
</protein>
<dbReference type="PANTHER" id="PTHR37811:SF2">
    <property type="entry name" value="ABM DOMAIN-CONTAINING PROTEIN"/>
    <property type="match status" value="1"/>
</dbReference>
<dbReference type="AlphaFoldDB" id="A0A3A3GK11"/>
<dbReference type="EMBL" id="QYZD01000004">
    <property type="protein sequence ID" value="RJG25187.1"/>
    <property type="molecule type" value="Genomic_DNA"/>
</dbReference>
<comment type="caution">
    <text evidence="2">The sequence shown here is derived from an EMBL/GenBank/DDBJ whole genome shotgun (WGS) entry which is preliminary data.</text>
</comment>
<keyword evidence="2" id="KW-0560">Oxidoreductase</keyword>
<feature type="domain" description="ABM" evidence="1">
    <location>
        <begin position="32"/>
        <end position="82"/>
    </location>
</feature>